<dbReference type="PRINTS" id="PR00702">
    <property type="entry name" value="ACRIFLAVINRP"/>
</dbReference>
<dbReference type="EMBL" id="PFPK01000016">
    <property type="protein sequence ID" value="PIZ95315.1"/>
    <property type="molecule type" value="Genomic_DNA"/>
</dbReference>
<feature type="transmembrane region" description="Helical" evidence="9">
    <location>
        <begin position="222"/>
        <end position="240"/>
    </location>
</feature>
<keyword evidence="3" id="KW-1003">Cell membrane</keyword>
<feature type="transmembrane region" description="Helical" evidence="9">
    <location>
        <begin position="246"/>
        <end position="267"/>
    </location>
</feature>
<dbReference type="SUPFAM" id="SSF82866">
    <property type="entry name" value="Multidrug efflux transporter AcrB transmembrane domain"/>
    <property type="match status" value="1"/>
</dbReference>
<protein>
    <submittedName>
        <fullName evidence="12">Protein translocase subunit SecD</fullName>
    </submittedName>
</protein>
<dbReference type="Gene3D" id="3.30.1360.200">
    <property type="match status" value="1"/>
</dbReference>
<proteinExistence type="predicted"/>
<evidence type="ECO:0000259" key="11">
    <source>
        <dbReference type="Pfam" id="PF22599"/>
    </source>
</evidence>
<dbReference type="NCBIfam" id="TIGR01129">
    <property type="entry name" value="secD"/>
    <property type="match status" value="1"/>
</dbReference>
<keyword evidence="4 9" id="KW-0812">Transmembrane</keyword>
<dbReference type="Pfam" id="PF02355">
    <property type="entry name" value="SecD_SecF_C"/>
    <property type="match status" value="1"/>
</dbReference>
<evidence type="ECO:0000259" key="10">
    <source>
        <dbReference type="Pfam" id="PF02355"/>
    </source>
</evidence>
<sequence>MNTSLSGGQLGRAEVTTDSRTGAIQVALQFDSEGKDLFKDITERNVGKPVAIFLDGTPISIPVVQQAIGDGRAVITGNFDLAEARLLSQRLNAGALPVPIELVSQQSVGATLGAVSLKQSLYAGVVGLILVMIFMILYYRLPGLISVLTLSLYAVLTLAIFKWVGVTLTLAGIAGLILSVGMAVDANVLIFERLKEELREGKSLRTAVEEGFLRAWSSIKDGNVSTLITCALLLFFGSSFVKGFAITLALGVLVSLFTAVTVTRIILRFIVPWFKDNKAAWLFLGTKNK</sequence>
<feature type="transmembrane region" description="Helical" evidence="9">
    <location>
        <begin position="144"/>
        <end position="164"/>
    </location>
</feature>
<name>A0A2M7V928_9BACT</name>
<feature type="transmembrane region" description="Helical" evidence="9">
    <location>
        <begin position="170"/>
        <end position="191"/>
    </location>
</feature>
<evidence type="ECO:0000256" key="9">
    <source>
        <dbReference type="SAM" id="Phobius"/>
    </source>
</evidence>
<evidence type="ECO:0000256" key="7">
    <source>
        <dbReference type="ARBA" id="ARBA00023010"/>
    </source>
</evidence>
<dbReference type="GO" id="GO:0006886">
    <property type="term" value="P:intracellular protein transport"/>
    <property type="evidence" value="ECO:0007669"/>
    <property type="project" value="InterPro"/>
</dbReference>
<dbReference type="Pfam" id="PF22599">
    <property type="entry name" value="SecDF_P1_head"/>
    <property type="match status" value="1"/>
</dbReference>
<keyword evidence="6 9" id="KW-1133">Transmembrane helix</keyword>
<evidence type="ECO:0000313" key="12">
    <source>
        <dbReference type="EMBL" id="PIZ95315.1"/>
    </source>
</evidence>
<evidence type="ECO:0000256" key="3">
    <source>
        <dbReference type="ARBA" id="ARBA00022475"/>
    </source>
</evidence>
<dbReference type="FunFam" id="1.20.1640.10:FF:000004">
    <property type="entry name" value="Protein translocase subunit SecD"/>
    <property type="match status" value="1"/>
</dbReference>
<accession>A0A2M7V928</accession>
<evidence type="ECO:0000256" key="5">
    <source>
        <dbReference type="ARBA" id="ARBA00022927"/>
    </source>
</evidence>
<feature type="transmembrane region" description="Helical" evidence="9">
    <location>
        <begin position="121"/>
        <end position="139"/>
    </location>
</feature>
<dbReference type="GO" id="GO:0005886">
    <property type="term" value="C:plasma membrane"/>
    <property type="evidence" value="ECO:0007669"/>
    <property type="project" value="UniProtKB-SubCell"/>
</dbReference>
<evidence type="ECO:0000256" key="2">
    <source>
        <dbReference type="ARBA" id="ARBA00022448"/>
    </source>
</evidence>
<dbReference type="NCBIfam" id="TIGR00916">
    <property type="entry name" value="2A0604s01"/>
    <property type="match status" value="1"/>
</dbReference>
<dbReference type="InterPro" id="IPR055344">
    <property type="entry name" value="SecD_SecF_C_bact"/>
</dbReference>
<keyword evidence="2" id="KW-0813">Transport</keyword>
<comment type="caution">
    <text evidence="12">The sequence shown here is derived from an EMBL/GenBank/DDBJ whole genome shotgun (WGS) entry which is preliminary data.</text>
</comment>
<evidence type="ECO:0000256" key="8">
    <source>
        <dbReference type="ARBA" id="ARBA00023136"/>
    </source>
</evidence>
<dbReference type="Gene3D" id="1.20.1640.10">
    <property type="entry name" value="Multidrug efflux transporter AcrB transmembrane domain"/>
    <property type="match status" value="1"/>
</dbReference>
<dbReference type="Proteomes" id="UP000228568">
    <property type="component" value="Unassembled WGS sequence"/>
</dbReference>
<dbReference type="PANTHER" id="PTHR30081:SF1">
    <property type="entry name" value="PROTEIN TRANSLOCASE SUBUNIT SECD"/>
    <property type="match status" value="1"/>
</dbReference>
<feature type="domain" description="Protein export membrane protein SecD/SecF C-terminal" evidence="10">
    <location>
        <begin position="100"/>
        <end position="268"/>
    </location>
</feature>
<comment type="subcellular location">
    <subcellularLocation>
        <location evidence="1">Cell membrane</location>
        <topology evidence="1">Multi-pass membrane protein</topology>
    </subcellularLocation>
</comment>
<dbReference type="InterPro" id="IPR001036">
    <property type="entry name" value="Acrflvin-R"/>
</dbReference>
<dbReference type="InterPro" id="IPR022813">
    <property type="entry name" value="SecD/SecF_arch_bac"/>
</dbReference>
<dbReference type="InterPro" id="IPR054384">
    <property type="entry name" value="SecDF_P1_head"/>
</dbReference>
<evidence type="ECO:0000256" key="4">
    <source>
        <dbReference type="ARBA" id="ARBA00022692"/>
    </source>
</evidence>
<organism evidence="12 13">
    <name type="scientific">Candidatus Magasanikbacteria bacterium CG_4_10_14_0_2_um_filter_37_12</name>
    <dbReference type="NCBI Taxonomy" id="1974637"/>
    <lineage>
        <taxon>Bacteria</taxon>
        <taxon>Candidatus Magasanikiibacteriota</taxon>
    </lineage>
</organism>
<evidence type="ECO:0000313" key="13">
    <source>
        <dbReference type="Proteomes" id="UP000228568"/>
    </source>
</evidence>
<keyword evidence="5" id="KW-0653">Protein transport</keyword>
<keyword evidence="7" id="KW-0811">Translocation</keyword>
<gene>
    <name evidence="12" type="primary">secD</name>
    <name evidence="12" type="ORF">COX81_01255</name>
</gene>
<dbReference type="GO" id="GO:0015450">
    <property type="term" value="F:protein-transporting ATPase activity"/>
    <property type="evidence" value="ECO:0007669"/>
    <property type="project" value="InterPro"/>
</dbReference>
<dbReference type="InterPro" id="IPR048634">
    <property type="entry name" value="SecD_SecF_C"/>
</dbReference>
<dbReference type="PANTHER" id="PTHR30081">
    <property type="entry name" value="PROTEIN-EXPORT MEMBRANE PROTEIN SEC"/>
    <property type="match status" value="1"/>
</dbReference>
<reference evidence="13" key="1">
    <citation type="submission" date="2017-09" db="EMBL/GenBank/DDBJ databases">
        <title>Depth-based differentiation of microbial function through sediment-hosted aquifers and enrichment of novel symbionts in the deep terrestrial subsurface.</title>
        <authorList>
            <person name="Probst A.J."/>
            <person name="Ladd B."/>
            <person name="Jarett J.K."/>
            <person name="Geller-Mcgrath D.E."/>
            <person name="Sieber C.M.K."/>
            <person name="Emerson J.B."/>
            <person name="Anantharaman K."/>
            <person name="Thomas B.C."/>
            <person name="Malmstrom R."/>
            <person name="Stieglmeier M."/>
            <person name="Klingl A."/>
            <person name="Woyke T."/>
            <person name="Ryan C.M."/>
            <person name="Banfield J.F."/>
        </authorList>
    </citation>
    <scope>NUCLEOTIDE SEQUENCE [LARGE SCALE GENOMIC DNA]</scope>
</reference>
<dbReference type="InterPro" id="IPR005791">
    <property type="entry name" value="SecD"/>
</dbReference>
<evidence type="ECO:0000256" key="1">
    <source>
        <dbReference type="ARBA" id="ARBA00004651"/>
    </source>
</evidence>
<dbReference type="AlphaFoldDB" id="A0A2M7V928"/>
<keyword evidence="8 9" id="KW-0472">Membrane</keyword>
<feature type="domain" description="SecDF P1 head subdomain" evidence="11">
    <location>
        <begin position="3"/>
        <end position="98"/>
    </location>
</feature>
<evidence type="ECO:0000256" key="6">
    <source>
        <dbReference type="ARBA" id="ARBA00022989"/>
    </source>
</evidence>